<reference evidence="2" key="2">
    <citation type="submission" date="2020-11" db="EMBL/GenBank/DDBJ databases">
        <authorList>
            <person name="McCartney M.A."/>
            <person name="Auch B."/>
            <person name="Kono T."/>
            <person name="Mallez S."/>
            <person name="Becker A."/>
            <person name="Gohl D.M."/>
            <person name="Silverstein K.A.T."/>
            <person name="Koren S."/>
            <person name="Bechman K.B."/>
            <person name="Herman A."/>
            <person name="Abrahante J.E."/>
            <person name="Garbe J."/>
        </authorList>
    </citation>
    <scope>NUCLEOTIDE SEQUENCE</scope>
    <source>
        <strain evidence="2">Duluth1</strain>
        <tissue evidence="2">Whole animal</tissue>
    </source>
</reference>
<feature type="region of interest" description="Disordered" evidence="1">
    <location>
        <begin position="59"/>
        <end position="80"/>
    </location>
</feature>
<name>A0A9D4M9P9_DREPO</name>
<dbReference type="EMBL" id="JAIWYP010000002">
    <property type="protein sequence ID" value="KAH3872241.1"/>
    <property type="molecule type" value="Genomic_DNA"/>
</dbReference>
<organism evidence="2 3">
    <name type="scientific">Dreissena polymorpha</name>
    <name type="common">Zebra mussel</name>
    <name type="synonym">Mytilus polymorpha</name>
    <dbReference type="NCBI Taxonomy" id="45954"/>
    <lineage>
        <taxon>Eukaryota</taxon>
        <taxon>Metazoa</taxon>
        <taxon>Spiralia</taxon>
        <taxon>Lophotrochozoa</taxon>
        <taxon>Mollusca</taxon>
        <taxon>Bivalvia</taxon>
        <taxon>Autobranchia</taxon>
        <taxon>Heteroconchia</taxon>
        <taxon>Euheterodonta</taxon>
        <taxon>Imparidentia</taxon>
        <taxon>Neoheterodontei</taxon>
        <taxon>Myida</taxon>
        <taxon>Dreissenoidea</taxon>
        <taxon>Dreissenidae</taxon>
        <taxon>Dreissena</taxon>
    </lineage>
</organism>
<sequence>MQQQQTFVQPTYNIVQQIHQPFGCAAVLTNNSNASTVDASIVTFTYNNAVHYNLPPTTVYSSSGPYRPLIPGPNPSQGCR</sequence>
<reference evidence="2" key="1">
    <citation type="journal article" date="2019" name="bioRxiv">
        <title>The Genome of the Zebra Mussel, Dreissena polymorpha: A Resource for Invasive Species Research.</title>
        <authorList>
            <person name="McCartney M.A."/>
            <person name="Auch B."/>
            <person name="Kono T."/>
            <person name="Mallez S."/>
            <person name="Zhang Y."/>
            <person name="Obille A."/>
            <person name="Becker A."/>
            <person name="Abrahante J.E."/>
            <person name="Garbe J."/>
            <person name="Badalamenti J.P."/>
            <person name="Herman A."/>
            <person name="Mangelson H."/>
            <person name="Liachko I."/>
            <person name="Sullivan S."/>
            <person name="Sone E.D."/>
            <person name="Koren S."/>
            <person name="Silverstein K.A.T."/>
            <person name="Beckman K.B."/>
            <person name="Gohl D.M."/>
        </authorList>
    </citation>
    <scope>NUCLEOTIDE SEQUENCE</scope>
    <source>
        <strain evidence="2">Duluth1</strain>
        <tissue evidence="2">Whole animal</tissue>
    </source>
</reference>
<accession>A0A9D4M9P9</accession>
<dbReference type="Proteomes" id="UP000828390">
    <property type="component" value="Unassembled WGS sequence"/>
</dbReference>
<evidence type="ECO:0000313" key="2">
    <source>
        <dbReference type="EMBL" id="KAH3872241.1"/>
    </source>
</evidence>
<comment type="caution">
    <text evidence="2">The sequence shown here is derived from an EMBL/GenBank/DDBJ whole genome shotgun (WGS) entry which is preliminary data.</text>
</comment>
<keyword evidence="3" id="KW-1185">Reference proteome</keyword>
<proteinExistence type="predicted"/>
<evidence type="ECO:0000256" key="1">
    <source>
        <dbReference type="SAM" id="MobiDB-lite"/>
    </source>
</evidence>
<gene>
    <name evidence="2" type="ORF">DPMN_035456</name>
</gene>
<evidence type="ECO:0000313" key="3">
    <source>
        <dbReference type="Proteomes" id="UP000828390"/>
    </source>
</evidence>
<protein>
    <submittedName>
        <fullName evidence="2">Uncharacterized protein</fullName>
    </submittedName>
</protein>
<dbReference type="AlphaFoldDB" id="A0A9D4M9P9"/>